<protein>
    <submittedName>
        <fullName evidence="2">Uncharacterized protein</fullName>
    </submittedName>
</protein>
<gene>
    <name evidence="2" type="ORF">B0H67DRAFT_259942</name>
</gene>
<comment type="caution">
    <text evidence="2">The sequence shown here is derived from an EMBL/GenBank/DDBJ whole genome shotgun (WGS) entry which is preliminary data.</text>
</comment>
<feature type="region of interest" description="Disordered" evidence="1">
    <location>
        <begin position="115"/>
        <end position="136"/>
    </location>
</feature>
<keyword evidence="3" id="KW-1185">Reference proteome</keyword>
<feature type="compositionally biased region" description="Pro residues" evidence="1">
    <location>
        <begin position="121"/>
        <end position="134"/>
    </location>
</feature>
<evidence type="ECO:0000313" key="2">
    <source>
        <dbReference type="EMBL" id="KAK0716234.1"/>
    </source>
</evidence>
<evidence type="ECO:0000256" key="1">
    <source>
        <dbReference type="SAM" id="MobiDB-lite"/>
    </source>
</evidence>
<name>A0AA40AI28_9PEZI</name>
<evidence type="ECO:0000313" key="3">
    <source>
        <dbReference type="Proteomes" id="UP001172102"/>
    </source>
</evidence>
<dbReference type="Proteomes" id="UP001172102">
    <property type="component" value="Unassembled WGS sequence"/>
</dbReference>
<dbReference type="AlphaFoldDB" id="A0AA40AI28"/>
<accession>A0AA40AI28</accession>
<dbReference type="EMBL" id="JAUKUA010000004">
    <property type="protein sequence ID" value="KAK0716234.1"/>
    <property type="molecule type" value="Genomic_DNA"/>
</dbReference>
<sequence length="219" mass="22967">MAVASTPYPSPPRYPGPKGGGRRLTTVSQLGISRLPDCQPPSRPLTLPTGAAVAGASSLGKNGMIMTLGLEGCGAGGCHSGRVLAFDSVSRPLIGTPRLETSLQDLLQARQAGVQPDLFSKPPPPSSPPPPPPGLVENMVHPGRHDARHGRMQRGSSECGSGLLVLEARLGPISGRLTIQDVDALSWDALRSGSGQRELDLRCSPNVACYRSEGWVGWR</sequence>
<feature type="region of interest" description="Disordered" evidence="1">
    <location>
        <begin position="1"/>
        <end position="23"/>
    </location>
</feature>
<organism evidence="2 3">
    <name type="scientific">Lasiosphaeris hirsuta</name>
    <dbReference type="NCBI Taxonomy" id="260670"/>
    <lineage>
        <taxon>Eukaryota</taxon>
        <taxon>Fungi</taxon>
        <taxon>Dikarya</taxon>
        <taxon>Ascomycota</taxon>
        <taxon>Pezizomycotina</taxon>
        <taxon>Sordariomycetes</taxon>
        <taxon>Sordariomycetidae</taxon>
        <taxon>Sordariales</taxon>
        <taxon>Lasiosphaeriaceae</taxon>
        <taxon>Lasiosphaeris</taxon>
    </lineage>
</organism>
<proteinExistence type="predicted"/>
<reference evidence="2" key="1">
    <citation type="submission" date="2023-06" db="EMBL/GenBank/DDBJ databases">
        <title>Genome-scale phylogeny and comparative genomics of the fungal order Sordariales.</title>
        <authorList>
            <consortium name="Lawrence Berkeley National Laboratory"/>
            <person name="Hensen N."/>
            <person name="Bonometti L."/>
            <person name="Westerberg I."/>
            <person name="Brannstrom I.O."/>
            <person name="Guillou S."/>
            <person name="Cros-Aarteil S."/>
            <person name="Calhoun S."/>
            <person name="Haridas S."/>
            <person name="Kuo A."/>
            <person name="Mondo S."/>
            <person name="Pangilinan J."/>
            <person name="Riley R."/>
            <person name="Labutti K."/>
            <person name="Andreopoulos B."/>
            <person name="Lipzen A."/>
            <person name="Chen C."/>
            <person name="Yanf M."/>
            <person name="Daum C."/>
            <person name="Ng V."/>
            <person name="Clum A."/>
            <person name="Steindorff A."/>
            <person name="Ohm R."/>
            <person name="Martin F."/>
            <person name="Silar P."/>
            <person name="Natvig D."/>
            <person name="Lalanne C."/>
            <person name="Gautier V."/>
            <person name="Ament-Velasquez S.L."/>
            <person name="Kruys A."/>
            <person name="Hutchinson M.I."/>
            <person name="Powell A.J."/>
            <person name="Barry K."/>
            <person name="Miller A.N."/>
            <person name="Grigoriev I.V."/>
            <person name="Debuchy R."/>
            <person name="Gladieux P."/>
            <person name="Thoren M.H."/>
            <person name="Johannesson H."/>
        </authorList>
    </citation>
    <scope>NUCLEOTIDE SEQUENCE</scope>
    <source>
        <strain evidence="2">SMH4607-1</strain>
    </source>
</reference>